<dbReference type="EMBL" id="CP060731">
    <property type="protein sequence ID" value="QNN76809.1"/>
    <property type="molecule type" value="Genomic_DNA"/>
</dbReference>
<protein>
    <recommendedName>
        <fullName evidence="3">DUF2946 domain-containing protein</fullName>
    </recommendedName>
</protein>
<evidence type="ECO:0000313" key="1">
    <source>
        <dbReference type="EMBL" id="QNN76809.1"/>
    </source>
</evidence>
<dbReference type="RefSeq" id="WP_187572540.1">
    <property type="nucleotide sequence ID" value="NZ_CP060731.1"/>
</dbReference>
<accession>A0A7G9T9N4</accession>
<dbReference type="AlphaFoldDB" id="A0A7G9T9N4"/>
<dbReference type="Proteomes" id="UP000515838">
    <property type="component" value="Chromosome"/>
</dbReference>
<gene>
    <name evidence="1" type="ORF">IAE60_12760</name>
</gene>
<evidence type="ECO:0008006" key="3">
    <source>
        <dbReference type="Google" id="ProtNLM"/>
    </source>
</evidence>
<organism evidence="1 2">
    <name type="scientific">Pseudoxanthomonas mexicana</name>
    <dbReference type="NCBI Taxonomy" id="128785"/>
    <lineage>
        <taxon>Bacteria</taxon>
        <taxon>Pseudomonadati</taxon>
        <taxon>Pseudomonadota</taxon>
        <taxon>Gammaproteobacteria</taxon>
        <taxon>Lysobacterales</taxon>
        <taxon>Lysobacteraceae</taxon>
        <taxon>Pseudoxanthomonas</taxon>
    </lineage>
</organism>
<dbReference type="GeneID" id="81471849"/>
<proteinExistence type="predicted"/>
<sequence length="120" mass="12696">MRLLTAHPRSWLALGALWLIVAAVLAHPVLTQLGQLHGLEHSAPHLRAAAHAHDAKGEVPDEHAKGAHSLFHHSDVCAHAVILPDFPAPGPLIPGQAYTPIAAVLALAQRSTHPLRPPIA</sequence>
<reference evidence="1 2" key="1">
    <citation type="submission" date="2020-08" db="EMBL/GenBank/DDBJ databases">
        <title>Streptomycin Non-resistant strain, P. mexicana.</title>
        <authorList>
            <person name="Ganesh-Kumar S."/>
            <person name="Zhe T."/>
            <person name="Yu Z."/>
            <person name="Min Y."/>
        </authorList>
    </citation>
    <scope>NUCLEOTIDE SEQUENCE [LARGE SCALE GENOMIC DNA]</scope>
    <source>
        <strain evidence="1 2">GTZY2</strain>
    </source>
</reference>
<name>A0A7G9T9N4_PSEMX</name>
<evidence type="ECO:0000313" key="2">
    <source>
        <dbReference type="Proteomes" id="UP000515838"/>
    </source>
</evidence>